<evidence type="ECO:0000313" key="3">
    <source>
        <dbReference type="Proteomes" id="UP000240621"/>
    </source>
</evidence>
<keyword evidence="1" id="KW-0472">Membrane</keyword>
<evidence type="ECO:0000256" key="1">
    <source>
        <dbReference type="SAM" id="Phobius"/>
    </source>
</evidence>
<gene>
    <name evidence="2" type="ORF">CLV93_10536</name>
</gene>
<dbReference type="Proteomes" id="UP000240621">
    <property type="component" value="Unassembled WGS sequence"/>
</dbReference>
<comment type="caution">
    <text evidence="2">The sequence shown here is derived from an EMBL/GenBank/DDBJ whole genome shotgun (WGS) entry which is preliminary data.</text>
</comment>
<dbReference type="AlphaFoldDB" id="A0A2P8CCE6"/>
<feature type="transmembrane region" description="Helical" evidence="1">
    <location>
        <begin position="12"/>
        <end position="29"/>
    </location>
</feature>
<keyword evidence="1" id="KW-1133">Transmembrane helix</keyword>
<organism evidence="2 3">
    <name type="scientific">Prolixibacter denitrificans</name>
    <dbReference type="NCBI Taxonomy" id="1541063"/>
    <lineage>
        <taxon>Bacteria</taxon>
        <taxon>Pseudomonadati</taxon>
        <taxon>Bacteroidota</taxon>
        <taxon>Bacteroidia</taxon>
        <taxon>Marinilabiliales</taxon>
        <taxon>Prolixibacteraceae</taxon>
        <taxon>Prolixibacter</taxon>
    </lineage>
</organism>
<sequence length="203" mass="23932">MKTYLMNNLNWIVPSIATLLAATLTIVFSKRIKERVKSFRLGNINLKKSQNNNIQIITNQYDNESKGDYKSEQTVIAHHRIFELTDGLVKLATDAFRPVKFNDPKSFADYLNEIIDKYNEYVLYFDSKEILFDSDVVKVVHEIRGIVLKCIQHQKTIENFKSMKMPWEYITPEIEALNEIYDNQVEKELPKLRERLKEIIKNK</sequence>
<proteinExistence type="predicted"/>
<protein>
    <submittedName>
        <fullName evidence="2">Uncharacterized protein</fullName>
    </submittedName>
</protein>
<accession>A0A2P8CCE6</accession>
<dbReference type="RefSeq" id="WP_146142011.1">
    <property type="nucleotide sequence ID" value="NZ_BLAU01000001.1"/>
</dbReference>
<reference evidence="2 3" key="1">
    <citation type="submission" date="2018-03" db="EMBL/GenBank/DDBJ databases">
        <title>Genomic Encyclopedia of Archaeal and Bacterial Type Strains, Phase II (KMG-II): from individual species to whole genera.</title>
        <authorList>
            <person name="Goeker M."/>
        </authorList>
    </citation>
    <scope>NUCLEOTIDE SEQUENCE [LARGE SCALE GENOMIC DNA]</scope>
    <source>
        <strain evidence="2 3">DSM 27267</strain>
    </source>
</reference>
<evidence type="ECO:0000313" key="2">
    <source>
        <dbReference type="EMBL" id="PSK82644.1"/>
    </source>
</evidence>
<keyword evidence="1" id="KW-0812">Transmembrane</keyword>
<name>A0A2P8CCE6_9BACT</name>
<dbReference type="EMBL" id="PYGC01000005">
    <property type="protein sequence ID" value="PSK82644.1"/>
    <property type="molecule type" value="Genomic_DNA"/>
</dbReference>